<accession>A0A3E1Y825</accession>
<dbReference type="SUPFAM" id="SSF55729">
    <property type="entry name" value="Acyl-CoA N-acyltransferases (Nat)"/>
    <property type="match status" value="1"/>
</dbReference>
<dbReference type="OrthoDB" id="825269at2"/>
<name>A0A3E1Y825_9BACT</name>
<dbReference type="GO" id="GO:0016740">
    <property type="term" value="F:transferase activity"/>
    <property type="evidence" value="ECO:0007669"/>
    <property type="project" value="UniProtKB-KW"/>
</dbReference>
<dbReference type="InterPro" id="IPR016181">
    <property type="entry name" value="Acyl_CoA_acyltransferase"/>
</dbReference>
<dbReference type="Proteomes" id="UP000260644">
    <property type="component" value="Unassembled WGS sequence"/>
</dbReference>
<protein>
    <submittedName>
        <fullName evidence="1">N-acetyltransferase</fullName>
    </submittedName>
</protein>
<organism evidence="1 2">
    <name type="scientific">Chitinophaga silvatica</name>
    <dbReference type="NCBI Taxonomy" id="2282649"/>
    <lineage>
        <taxon>Bacteria</taxon>
        <taxon>Pseudomonadati</taxon>
        <taxon>Bacteroidota</taxon>
        <taxon>Chitinophagia</taxon>
        <taxon>Chitinophagales</taxon>
        <taxon>Chitinophagaceae</taxon>
        <taxon>Chitinophaga</taxon>
    </lineage>
</organism>
<reference evidence="1 2" key="1">
    <citation type="submission" date="2018-07" db="EMBL/GenBank/DDBJ databases">
        <title>Chitinophaga K2CV101002-2 sp. nov., isolated from a monsoon evergreen broad-leaved forest soil.</title>
        <authorList>
            <person name="Lv Y."/>
        </authorList>
    </citation>
    <scope>NUCLEOTIDE SEQUENCE [LARGE SCALE GENOMIC DNA]</scope>
    <source>
        <strain evidence="1 2">GDMCC 1.1288</strain>
    </source>
</reference>
<evidence type="ECO:0000313" key="2">
    <source>
        <dbReference type="Proteomes" id="UP000260644"/>
    </source>
</evidence>
<dbReference type="EMBL" id="QPMM01000008">
    <property type="protein sequence ID" value="RFS21325.1"/>
    <property type="molecule type" value="Genomic_DNA"/>
</dbReference>
<keyword evidence="2" id="KW-1185">Reference proteome</keyword>
<sequence length="220" mass="24690">MSLYTFAKHEELPSIKSIPGLQIKESKDVSILSQLGNITEKEVVKRVNNGNLAFIAYFHQTPVAFGWMAMGKASIGELGHQFVLPPQNRYLWNFRTISAFRGLGIYPALLQYILRSEANKTDRFWIIHAPENKSSLKGILKAGFHHVGQLYVRSDGLPGFAANSLTNEEKKLIASMDFIFSEEPTTKCWSCNSPYMKMKATTCCCKISGNICTNPISINY</sequence>
<keyword evidence="1" id="KW-0808">Transferase</keyword>
<gene>
    <name evidence="1" type="ORF">DVR12_15600</name>
</gene>
<comment type="caution">
    <text evidence="1">The sequence shown here is derived from an EMBL/GenBank/DDBJ whole genome shotgun (WGS) entry which is preliminary data.</text>
</comment>
<dbReference type="AlphaFoldDB" id="A0A3E1Y825"/>
<evidence type="ECO:0000313" key="1">
    <source>
        <dbReference type="EMBL" id="RFS21325.1"/>
    </source>
</evidence>
<proteinExistence type="predicted"/>
<dbReference type="RefSeq" id="WP_116976736.1">
    <property type="nucleotide sequence ID" value="NZ_QPMM01000008.1"/>
</dbReference>
<dbReference type="Gene3D" id="3.40.630.30">
    <property type="match status" value="1"/>
</dbReference>